<dbReference type="GO" id="GO:0016740">
    <property type="term" value="F:transferase activity"/>
    <property type="evidence" value="ECO:0007669"/>
    <property type="project" value="UniProtKB-KW"/>
</dbReference>
<feature type="domain" description="Methyltransferase" evidence="2">
    <location>
        <begin position="55"/>
        <end position="146"/>
    </location>
</feature>
<gene>
    <name evidence="3" type="ORF">NMK_0887</name>
</gene>
<dbReference type="EMBL" id="BDOQ01000003">
    <property type="protein sequence ID" value="GBG13341.1"/>
    <property type="molecule type" value="Genomic_DNA"/>
</dbReference>
<dbReference type="Proteomes" id="UP000245081">
    <property type="component" value="Unassembled WGS sequence"/>
</dbReference>
<organism evidence="3 4">
    <name type="scientific">Novimethylophilus kurashikiensis</name>
    <dbReference type="NCBI Taxonomy" id="1825523"/>
    <lineage>
        <taxon>Bacteria</taxon>
        <taxon>Pseudomonadati</taxon>
        <taxon>Pseudomonadota</taxon>
        <taxon>Betaproteobacteria</taxon>
        <taxon>Nitrosomonadales</taxon>
        <taxon>Methylophilaceae</taxon>
        <taxon>Novimethylophilus</taxon>
    </lineage>
</organism>
<reference evidence="3 4" key="1">
    <citation type="journal article" date="2018" name="Environ. Microbiol.">
        <title>Isolation and genomic characterization of Novimethylophilus kurashikiensis gen. nov. sp. nov., a new lanthanide-dependent methylotrophic species of Methylophilaceae.</title>
        <authorList>
            <person name="Lv H."/>
            <person name="Sahin N."/>
            <person name="Tani A."/>
        </authorList>
    </citation>
    <scope>NUCLEOTIDE SEQUENCE [LARGE SCALE GENOMIC DNA]</scope>
    <source>
        <strain evidence="3 4">La2-4</strain>
    </source>
</reference>
<dbReference type="Pfam" id="PF13649">
    <property type="entry name" value="Methyltransf_25"/>
    <property type="match status" value="1"/>
</dbReference>
<dbReference type="InterPro" id="IPR041698">
    <property type="entry name" value="Methyltransf_25"/>
</dbReference>
<evidence type="ECO:0000259" key="2">
    <source>
        <dbReference type="Pfam" id="PF13649"/>
    </source>
</evidence>
<dbReference type="AlphaFoldDB" id="A0A2R5F9H7"/>
<dbReference type="RefSeq" id="WP_109014556.1">
    <property type="nucleotide sequence ID" value="NZ_BDOQ01000003.1"/>
</dbReference>
<dbReference type="OrthoDB" id="9800454at2"/>
<accession>A0A2R5F9H7</accession>
<keyword evidence="3" id="KW-0808">Transferase</keyword>
<name>A0A2R5F9H7_9PROT</name>
<dbReference type="CDD" id="cd02440">
    <property type="entry name" value="AdoMet_MTases"/>
    <property type="match status" value="1"/>
</dbReference>
<evidence type="ECO:0000313" key="4">
    <source>
        <dbReference type="Proteomes" id="UP000245081"/>
    </source>
</evidence>
<keyword evidence="4" id="KW-1185">Reference proteome</keyword>
<dbReference type="Gene3D" id="3.40.50.150">
    <property type="entry name" value="Vaccinia Virus protein VP39"/>
    <property type="match status" value="1"/>
</dbReference>
<proteinExistence type="predicted"/>
<protein>
    <submittedName>
        <fullName evidence="3">Polyamine aminopropyltransferase</fullName>
    </submittedName>
</protein>
<dbReference type="InterPro" id="IPR029063">
    <property type="entry name" value="SAM-dependent_MTases_sf"/>
</dbReference>
<evidence type="ECO:0000256" key="1">
    <source>
        <dbReference type="SAM" id="MobiDB-lite"/>
    </source>
</evidence>
<dbReference type="SUPFAM" id="SSF53335">
    <property type="entry name" value="S-adenosyl-L-methionine-dependent methyltransferases"/>
    <property type="match status" value="1"/>
</dbReference>
<feature type="region of interest" description="Disordered" evidence="1">
    <location>
        <begin position="1"/>
        <end position="22"/>
    </location>
</feature>
<sequence>MKRMMEPEWLDELPADDPRAQGSRRDLQRLNRIMGHIGLMQNMLERYGRGRGRLVELGGGDGTFLLALVRAMKAPPGHIVLVDRQPAVRASTLQAFDELGWQVDIMPYDIFVWMAKLLPTDLLLCNLFLHHLPDHALAELFDECANRALGLIALEPARQWTALMASRCVGFIGCNAVTRHDAVASVKAGFVGQELSTLWPKPAGWHLKEQHAGLFSHAFAARRL</sequence>
<evidence type="ECO:0000313" key="3">
    <source>
        <dbReference type="EMBL" id="GBG13341.1"/>
    </source>
</evidence>
<comment type="caution">
    <text evidence="3">The sequence shown here is derived from an EMBL/GenBank/DDBJ whole genome shotgun (WGS) entry which is preliminary data.</text>
</comment>